<feature type="transmembrane region" description="Helical" evidence="6">
    <location>
        <begin position="54"/>
        <end position="73"/>
    </location>
</feature>
<dbReference type="GO" id="GO:0030255">
    <property type="term" value="P:protein secretion by the type IV secretion system"/>
    <property type="evidence" value="ECO:0007669"/>
    <property type="project" value="InterPro"/>
</dbReference>
<feature type="transmembrane region" description="Helical" evidence="6">
    <location>
        <begin position="21"/>
        <end position="48"/>
    </location>
</feature>
<dbReference type="eggNOG" id="COG3704">
    <property type="taxonomic scope" value="Bacteria"/>
</dbReference>
<keyword evidence="8" id="KW-1185">Reference proteome</keyword>
<dbReference type="GO" id="GO:0016020">
    <property type="term" value="C:membrane"/>
    <property type="evidence" value="ECO:0007669"/>
    <property type="project" value="UniProtKB-SubCell"/>
</dbReference>
<evidence type="ECO:0000256" key="1">
    <source>
        <dbReference type="ARBA" id="ARBA00004141"/>
    </source>
</evidence>
<comment type="similarity">
    <text evidence="2">Belongs to the TrbL/VirB6 family.</text>
</comment>
<name>J0Q1H4_9HYPH</name>
<accession>J0Q1H4</accession>
<feature type="transmembrane region" description="Helical" evidence="6">
    <location>
        <begin position="118"/>
        <end position="137"/>
    </location>
</feature>
<evidence type="ECO:0000256" key="3">
    <source>
        <dbReference type="ARBA" id="ARBA00022692"/>
    </source>
</evidence>
<organism evidence="7 8">
    <name type="scientific">Candidatus Bartonella washoeensis Sb944nv</name>
    <dbReference type="NCBI Taxonomy" id="1094563"/>
    <lineage>
        <taxon>Bacteria</taxon>
        <taxon>Pseudomonadati</taxon>
        <taxon>Pseudomonadota</taxon>
        <taxon>Alphaproteobacteria</taxon>
        <taxon>Hyphomicrobiales</taxon>
        <taxon>Bartonellaceae</taxon>
        <taxon>Bartonella</taxon>
    </lineage>
</organism>
<keyword evidence="3 6" id="KW-0812">Transmembrane</keyword>
<dbReference type="EMBL" id="AILU01000033">
    <property type="protein sequence ID" value="EJF78856.1"/>
    <property type="molecule type" value="Genomic_DNA"/>
</dbReference>
<comment type="subcellular location">
    <subcellularLocation>
        <location evidence="1">Membrane</location>
        <topology evidence="1">Multi-pass membrane protein</topology>
    </subcellularLocation>
</comment>
<evidence type="ECO:0000256" key="2">
    <source>
        <dbReference type="ARBA" id="ARBA00007802"/>
    </source>
</evidence>
<dbReference type="InterPro" id="IPR007688">
    <property type="entry name" value="Conjugal_tfr_TrbL/VirB6"/>
</dbReference>
<protein>
    <submittedName>
        <fullName evidence="7">Uncharacterized protein</fullName>
    </submittedName>
</protein>
<dbReference type="Proteomes" id="UP000008947">
    <property type="component" value="Unassembled WGS sequence"/>
</dbReference>
<reference evidence="7 8" key="1">
    <citation type="submission" date="2012-03" db="EMBL/GenBank/DDBJ databases">
        <title>The Genome Sequence of Bartonella washoensis Sb944nv.</title>
        <authorList>
            <consortium name="The Broad Institute Genome Sequencing Platform"/>
            <consortium name="The Broad Institute Genome Sequencing Center for Infectious Disease"/>
            <person name="Feldgarden M."/>
            <person name="Kirby J."/>
            <person name="Kosoy M."/>
            <person name="Birtles R."/>
            <person name="Probert W.S."/>
            <person name="Chiaraviglio L."/>
            <person name="Young S.K."/>
            <person name="Zeng Q."/>
            <person name="Gargeya S."/>
            <person name="Fitzgerald M."/>
            <person name="Haas B."/>
            <person name="Abouelleil A."/>
            <person name="Alvarado L."/>
            <person name="Arachchi H.M."/>
            <person name="Berlin A."/>
            <person name="Chapman S.B."/>
            <person name="Gearin G."/>
            <person name="Goldberg J."/>
            <person name="Griggs A."/>
            <person name="Gujja S."/>
            <person name="Hansen M."/>
            <person name="Heiman D."/>
            <person name="Howarth C."/>
            <person name="Larimer J."/>
            <person name="Lui A."/>
            <person name="MacDonald P.J.P."/>
            <person name="McCowen C."/>
            <person name="Montmayeur A."/>
            <person name="Murphy C."/>
            <person name="Neiman D."/>
            <person name="Pearson M."/>
            <person name="Priest M."/>
            <person name="Roberts A."/>
            <person name="Saif S."/>
            <person name="Shea T."/>
            <person name="Sisk P."/>
            <person name="Stolte C."/>
            <person name="Sykes S."/>
            <person name="Wortman J."/>
            <person name="Nusbaum C."/>
            <person name="Birren B."/>
        </authorList>
    </citation>
    <scope>NUCLEOTIDE SEQUENCE [LARGE SCALE GENOMIC DNA]</scope>
    <source>
        <strain evidence="7 8">Sb944nv</strain>
    </source>
</reference>
<comment type="caution">
    <text evidence="7">The sequence shown here is derived from an EMBL/GenBank/DDBJ whole genome shotgun (WGS) entry which is preliminary data.</text>
</comment>
<dbReference type="AlphaFoldDB" id="J0Q1H4"/>
<gene>
    <name evidence="7" type="ORF">MCQ_01235</name>
</gene>
<evidence type="ECO:0000256" key="5">
    <source>
        <dbReference type="ARBA" id="ARBA00023136"/>
    </source>
</evidence>
<dbReference type="PATRIC" id="fig|1094563.3.peg.1438"/>
<evidence type="ECO:0000256" key="4">
    <source>
        <dbReference type="ARBA" id="ARBA00022989"/>
    </source>
</evidence>
<evidence type="ECO:0000313" key="7">
    <source>
        <dbReference type="EMBL" id="EJF78856.1"/>
    </source>
</evidence>
<proteinExistence type="inferred from homology"/>
<dbReference type="HOGENOM" id="CLU_1438481_0_0_5"/>
<keyword evidence="5 6" id="KW-0472">Membrane</keyword>
<evidence type="ECO:0000313" key="8">
    <source>
        <dbReference type="Proteomes" id="UP000008947"/>
    </source>
</evidence>
<dbReference type="Pfam" id="PF04610">
    <property type="entry name" value="TrbL"/>
    <property type="match status" value="1"/>
</dbReference>
<keyword evidence="4 6" id="KW-1133">Transmembrane helix</keyword>
<evidence type="ECO:0000256" key="6">
    <source>
        <dbReference type="SAM" id="Phobius"/>
    </source>
</evidence>
<sequence>MLQNAAAHVFDAARAASWYAVATYIVNWIADFFCLVVAIIASTTGFFVSLFAKLGLFLVISVKPLFISLYLFSSTRRFTEACLNQTANFIILQILVVVLGGLYVDLATGIFSKSVKDVMFFLLKFMVIGIGGIFLFLKLPDIASGLAAGGASLTGSRPAAKKIAELSGRAAKAAGHGIGNLASNIRGI</sequence>
<feature type="transmembrane region" description="Helical" evidence="6">
    <location>
        <begin position="85"/>
        <end position="106"/>
    </location>
</feature>